<proteinExistence type="predicted"/>
<dbReference type="Proteomes" id="UP000543642">
    <property type="component" value="Unassembled WGS sequence"/>
</dbReference>
<gene>
    <name evidence="1" type="ORF">HNP82_001444</name>
</gene>
<dbReference type="RefSeq" id="WP_183772883.1">
    <property type="nucleotide sequence ID" value="NZ_CAWVEG010000090.1"/>
</dbReference>
<evidence type="ECO:0000313" key="1">
    <source>
        <dbReference type="EMBL" id="MBB5264333.1"/>
    </source>
</evidence>
<reference evidence="1 2" key="1">
    <citation type="submission" date="2020-08" db="EMBL/GenBank/DDBJ databases">
        <title>Genomic Encyclopedia of Type Strains, Phase IV (KMG-IV): sequencing the most valuable type-strain genomes for metagenomic binning, comparative biology and taxonomic classification.</title>
        <authorList>
            <person name="Goeker M."/>
        </authorList>
    </citation>
    <scope>NUCLEOTIDE SEQUENCE [LARGE SCALE GENOMIC DNA]</scope>
    <source>
        <strain evidence="1 2">DSM 106146</strain>
    </source>
</reference>
<evidence type="ECO:0000313" key="2">
    <source>
        <dbReference type="Proteomes" id="UP000543642"/>
    </source>
</evidence>
<dbReference type="EMBL" id="JACHFW010000004">
    <property type="protein sequence ID" value="MBB5264333.1"/>
    <property type="molecule type" value="Genomic_DNA"/>
</dbReference>
<dbReference type="AlphaFoldDB" id="A0A7W8HAB8"/>
<name>A0A7W8HAB8_9FIRM</name>
<keyword evidence="2" id="KW-1185">Reference proteome</keyword>
<sequence length="61" mass="6882">MDFYYNELIPLGLAVAAMDDSVDPDKVEHMTEAEKESLLNQVKDKGSKQQVQILINKLSDD</sequence>
<organism evidence="1 2">
    <name type="scientific">Catenibacillus scindens</name>
    <dbReference type="NCBI Taxonomy" id="673271"/>
    <lineage>
        <taxon>Bacteria</taxon>
        <taxon>Bacillati</taxon>
        <taxon>Bacillota</taxon>
        <taxon>Clostridia</taxon>
        <taxon>Lachnospirales</taxon>
        <taxon>Lachnospiraceae</taxon>
        <taxon>Catenibacillus</taxon>
    </lineage>
</organism>
<protein>
    <submittedName>
        <fullName evidence="1">Uncharacterized protein</fullName>
    </submittedName>
</protein>
<comment type="caution">
    <text evidence="1">The sequence shown here is derived from an EMBL/GenBank/DDBJ whole genome shotgun (WGS) entry which is preliminary data.</text>
</comment>
<accession>A0A7W8HAB8</accession>